<evidence type="ECO:0000313" key="3">
    <source>
        <dbReference type="Proteomes" id="UP001145050"/>
    </source>
</evidence>
<keyword evidence="1" id="KW-0812">Transmembrane</keyword>
<dbReference type="Pfam" id="PF11118">
    <property type="entry name" value="DUF2627"/>
    <property type="match status" value="1"/>
</dbReference>
<reference evidence="2" key="1">
    <citation type="submission" date="2022-06" db="EMBL/GenBank/DDBJ databases">
        <title>Aquibacillus sp. a new bacterium isolated from soil saline samples.</title>
        <authorList>
            <person name="Galisteo C."/>
            <person name="De La Haba R."/>
            <person name="Sanchez-Porro C."/>
            <person name="Ventosa A."/>
        </authorList>
    </citation>
    <scope>NUCLEOTIDE SEQUENCE</scope>
    <source>
        <strain evidence="2">3ASR75-11</strain>
    </source>
</reference>
<organism evidence="2 3">
    <name type="scientific">Terrihalobacillus insolitus</name>
    <dbReference type="NCBI Taxonomy" id="2950438"/>
    <lineage>
        <taxon>Bacteria</taxon>
        <taxon>Bacillati</taxon>
        <taxon>Bacillota</taxon>
        <taxon>Bacilli</taxon>
        <taxon>Bacillales</taxon>
        <taxon>Bacillaceae</taxon>
        <taxon>Terrihalobacillus</taxon>
    </lineage>
</organism>
<sequence>MGRLMALLILVIPGILATIGIKIMRDALFGVFYPIFFYLGIQFFLGLIFFLGGLSFIAGFIFYRDKKRNLTKGKGRSKKKR</sequence>
<proteinExistence type="predicted"/>
<dbReference type="EMBL" id="JAMQKB010000013">
    <property type="protein sequence ID" value="MDC3425327.1"/>
    <property type="molecule type" value="Genomic_DNA"/>
</dbReference>
<evidence type="ECO:0000313" key="2">
    <source>
        <dbReference type="EMBL" id="MDC3425327.1"/>
    </source>
</evidence>
<keyword evidence="1" id="KW-0472">Membrane</keyword>
<name>A0A9X3WT38_9BACI</name>
<gene>
    <name evidence="2" type="ORF">NC797_12530</name>
</gene>
<dbReference type="Proteomes" id="UP001145050">
    <property type="component" value="Unassembled WGS sequence"/>
</dbReference>
<keyword evidence="1" id="KW-1133">Transmembrane helix</keyword>
<comment type="caution">
    <text evidence="2">The sequence shown here is derived from an EMBL/GenBank/DDBJ whole genome shotgun (WGS) entry which is preliminary data.</text>
</comment>
<dbReference type="InterPro" id="IPR020138">
    <property type="entry name" value="Uncharacterised_YqzF"/>
</dbReference>
<feature type="transmembrane region" description="Helical" evidence="1">
    <location>
        <begin position="41"/>
        <end position="63"/>
    </location>
</feature>
<dbReference type="AlphaFoldDB" id="A0A9X3WT38"/>
<accession>A0A9X3WT38</accession>
<keyword evidence="3" id="KW-1185">Reference proteome</keyword>
<dbReference type="RefSeq" id="WP_272437132.1">
    <property type="nucleotide sequence ID" value="NZ_JAMQKB010000013.1"/>
</dbReference>
<protein>
    <submittedName>
        <fullName evidence="2">DUF2627 domain-containing protein</fullName>
    </submittedName>
</protein>
<evidence type="ECO:0000256" key="1">
    <source>
        <dbReference type="SAM" id="Phobius"/>
    </source>
</evidence>